<feature type="chain" id="PRO_5035693273" evidence="1">
    <location>
        <begin position="21"/>
        <end position="114"/>
    </location>
</feature>
<dbReference type="EMBL" id="CAJNOE010000029">
    <property type="protein sequence ID" value="CAF0766330.1"/>
    <property type="molecule type" value="Genomic_DNA"/>
</dbReference>
<evidence type="ECO:0000313" key="3">
    <source>
        <dbReference type="EMBL" id="CAF3987541.1"/>
    </source>
</evidence>
<name>A0A819N2Q1_9BILA</name>
<feature type="signal peptide" evidence="1">
    <location>
        <begin position="1"/>
        <end position="20"/>
    </location>
</feature>
<dbReference type="Proteomes" id="UP000663860">
    <property type="component" value="Unassembled WGS sequence"/>
</dbReference>
<protein>
    <submittedName>
        <fullName evidence="3">Uncharacterized protein</fullName>
    </submittedName>
</protein>
<dbReference type="Proteomes" id="UP000663868">
    <property type="component" value="Unassembled WGS sequence"/>
</dbReference>
<keyword evidence="1" id="KW-0732">Signal</keyword>
<evidence type="ECO:0000313" key="4">
    <source>
        <dbReference type="Proteomes" id="UP000663868"/>
    </source>
</evidence>
<dbReference type="AlphaFoldDB" id="A0A819N2Q1"/>
<sequence length="114" mass="12803">MWSVLPTLNHLSLLIVSIYNESNEVNNQLQTFIESNYGGSIYIITRTSNKYLHLFFIYSSLLLSNQLNANKQCNEITTVTPLQSTEFIVPLAASLGKLPISDDEVNICMSCNKV</sequence>
<comment type="caution">
    <text evidence="3">The sequence shown here is derived from an EMBL/GenBank/DDBJ whole genome shotgun (WGS) entry which is preliminary data.</text>
</comment>
<accession>A0A819N2Q1</accession>
<reference evidence="3" key="1">
    <citation type="submission" date="2021-02" db="EMBL/GenBank/DDBJ databases">
        <authorList>
            <person name="Nowell W R."/>
        </authorList>
    </citation>
    <scope>NUCLEOTIDE SEQUENCE</scope>
</reference>
<proteinExistence type="predicted"/>
<dbReference type="EMBL" id="CAJOBB010002653">
    <property type="protein sequence ID" value="CAF3987541.1"/>
    <property type="molecule type" value="Genomic_DNA"/>
</dbReference>
<evidence type="ECO:0000256" key="1">
    <source>
        <dbReference type="SAM" id="SignalP"/>
    </source>
</evidence>
<evidence type="ECO:0000313" key="2">
    <source>
        <dbReference type="EMBL" id="CAF0766330.1"/>
    </source>
</evidence>
<organism evidence="3 4">
    <name type="scientific">Adineta steineri</name>
    <dbReference type="NCBI Taxonomy" id="433720"/>
    <lineage>
        <taxon>Eukaryota</taxon>
        <taxon>Metazoa</taxon>
        <taxon>Spiralia</taxon>
        <taxon>Gnathifera</taxon>
        <taxon>Rotifera</taxon>
        <taxon>Eurotatoria</taxon>
        <taxon>Bdelloidea</taxon>
        <taxon>Adinetida</taxon>
        <taxon>Adinetidae</taxon>
        <taxon>Adineta</taxon>
    </lineage>
</organism>
<gene>
    <name evidence="2" type="ORF">IZO911_LOCUS5014</name>
    <name evidence="3" type="ORF">KXQ929_LOCUS27710</name>
</gene>